<comment type="caution">
    <text evidence="2">The sequence shown here is derived from an EMBL/GenBank/DDBJ whole genome shotgun (WGS) entry which is preliminary data.</text>
</comment>
<dbReference type="EMBL" id="JAOB01000060">
    <property type="protein sequence ID" value="EUA30520.1"/>
    <property type="molecule type" value="Genomic_DNA"/>
</dbReference>
<name>X8AI27_MYCXE</name>
<dbReference type="Gene3D" id="1.10.20.60">
    <property type="entry name" value="Glu-tRNAGln amidotransferase C subunit, N-terminal domain"/>
    <property type="match status" value="1"/>
</dbReference>
<dbReference type="GO" id="GO:0004040">
    <property type="term" value="F:amidase activity"/>
    <property type="evidence" value="ECO:0007669"/>
    <property type="project" value="UniProtKB-EC"/>
</dbReference>
<protein>
    <submittedName>
        <fullName evidence="2">Amidase domain protein</fullName>
        <ecNumber evidence="2">3.5.1.4</ecNumber>
    </submittedName>
</protein>
<sequence>MVIPRPSEADVAAAARHFGFHFEADELATFTAAAGHMLTSYDAVEELYHRFAGQTRPSGPIISRPTIPWAPGMSLPTSHPVPTDHCQAGGWRSRTTSPSPGSR</sequence>
<evidence type="ECO:0000256" key="1">
    <source>
        <dbReference type="SAM" id="MobiDB-lite"/>
    </source>
</evidence>
<feature type="region of interest" description="Disordered" evidence="1">
    <location>
        <begin position="59"/>
        <end position="103"/>
    </location>
</feature>
<evidence type="ECO:0000313" key="2">
    <source>
        <dbReference type="EMBL" id="EUA30520.1"/>
    </source>
</evidence>
<proteinExistence type="predicted"/>
<accession>X8AI27</accession>
<gene>
    <name evidence="2" type="primary">amdA</name>
    <name evidence="2" type="ORF">I553_4777</name>
</gene>
<keyword evidence="2" id="KW-0378">Hydrolase</keyword>
<reference evidence="2" key="1">
    <citation type="submission" date="2014-01" db="EMBL/GenBank/DDBJ databases">
        <authorList>
            <person name="Brown-Elliot B."/>
            <person name="Wallace R."/>
            <person name="Lenaerts A."/>
            <person name="Ordway D."/>
            <person name="DeGroote M.A."/>
            <person name="Parker T."/>
            <person name="Sizemore C."/>
            <person name="Tallon L.J."/>
            <person name="Sadzewicz L.K."/>
            <person name="Sengamalay N."/>
            <person name="Fraser C.M."/>
            <person name="Hine E."/>
            <person name="Shefchek K.A."/>
            <person name="Das S.P."/>
            <person name="Tettelin H."/>
        </authorList>
    </citation>
    <scope>NUCLEOTIDE SEQUENCE [LARGE SCALE GENOMIC DNA]</scope>
    <source>
        <strain evidence="2">4042</strain>
    </source>
</reference>
<organism evidence="2">
    <name type="scientific">Mycobacterium xenopi 4042</name>
    <dbReference type="NCBI Taxonomy" id="1299334"/>
    <lineage>
        <taxon>Bacteria</taxon>
        <taxon>Bacillati</taxon>
        <taxon>Actinomycetota</taxon>
        <taxon>Actinomycetes</taxon>
        <taxon>Mycobacteriales</taxon>
        <taxon>Mycobacteriaceae</taxon>
        <taxon>Mycobacterium</taxon>
    </lineage>
</organism>
<dbReference type="PATRIC" id="fig|1299334.3.peg.6451"/>
<feature type="compositionally biased region" description="Low complexity" evidence="1">
    <location>
        <begin position="92"/>
        <end position="103"/>
    </location>
</feature>
<dbReference type="AlphaFoldDB" id="X8AI27"/>
<dbReference type="EC" id="3.5.1.4" evidence="2"/>